<dbReference type="VEuPathDB" id="FungiDB:MGL_3219"/>
<keyword evidence="8 10" id="KW-0406">Ion transport</keyword>
<comment type="caution">
    <text evidence="10">Lacks conserved residue(s) required for the propagation of feature annotation.</text>
</comment>
<dbReference type="InterPro" id="IPR015958">
    <property type="entry name" value="Trk1_fungi"/>
</dbReference>
<evidence type="ECO:0000313" key="12">
    <source>
        <dbReference type="EMBL" id="EDP42461.1"/>
    </source>
</evidence>
<keyword evidence="13" id="KW-1185">Reference proteome</keyword>
<keyword evidence="4 10" id="KW-0633">Potassium transport</keyword>
<feature type="region of interest" description="Disordered" evidence="11">
    <location>
        <begin position="846"/>
        <end position="892"/>
    </location>
</feature>
<evidence type="ECO:0000256" key="2">
    <source>
        <dbReference type="ARBA" id="ARBA00009137"/>
    </source>
</evidence>
<dbReference type="RefSeq" id="XP_001729675.1">
    <property type="nucleotide sequence ID" value="XM_001729623.1"/>
</dbReference>
<evidence type="ECO:0000256" key="7">
    <source>
        <dbReference type="ARBA" id="ARBA00022989"/>
    </source>
</evidence>
<dbReference type="GO" id="GO:0005886">
    <property type="term" value="C:plasma membrane"/>
    <property type="evidence" value="ECO:0007669"/>
    <property type="project" value="InterPro"/>
</dbReference>
<feature type="transmembrane region" description="Helical" evidence="10">
    <location>
        <begin position="622"/>
        <end position="642"/>
    </location>
</feature>
<dbReference type="GeneID" id="5853981"/>
<dbReference type="KEGG" id="mgl:MGL_3219"/>
<dbReference type="NCBIfam" id="TIGR00934">
    <property type="entry name" value="2a38euk"/>
    <property type="match status" value="1"/>
</dbReference>
<dbReference type="InterPro" id="IPR051143">
    <property type="entry name" value="TrkH_K-transport"/>
</dbReference>
<evidence type="ECO:0000256" key="1">
    <source>
        <dbReference type="ARBA" id="ARBA00004141"/>
    </source>
</evidence>
<evidence type="ECO:0000256" key="11">
    <source>
        <dbReference type="SAM" id="MobiDB-lite"/>
    </source>
</evidence>
<dbReference type="Pfam" id="PF02386">
    <property type="entry name" value="TrkH"/>
    <property type="match status" value="1"/>
</dbReference>
<comment type="subcellular location">
    <subcellularLocation>
        <location evidence="1">Membrane</location>
        <topology evidence="1">Multi-pass membrane protein</topology>
    </subcellularLocation>
</comment>
<keyword evidence="9 10" id="KW-0472">Membrane</keyword>
<name>A8Q877_MALGO</name>
<gene>
    <name evidence="12" type="ORF">MGL_3219</name>
</gene>
<protein>
    <recommendedName>
        <fullName evidence="10">Potassium transport protein</fullName>
    </recommendedName>
</protein>
<dbReference type="STRING" id="425265.A8Q877"/>
<dbReference type="PANTHER" id="PTHR31064">
    <property type="entry name" value="POTASSIUM TRANSPORT PROTEIN DDB_G0292412-RELATED"/>
    <property type="match status" value="1"/>
</dbReference>
<dbReference type="Proteomes" id="UP000008837">
    <property type="component" value="Unassembled WGS sequence"/>
</dbReference>
<dbReference type="GO" id="GO:0030007">
    <property type="term" value="P:intracellular potassium ion homeostasis"/>
    <property type="evidence" value="ECO:0007669"/>
    <property type="project" value="UniProtKB-UniRule"/>
</dbReference>
<dbReference type="InterPro" id="IPR003445">
    <property type="entry name" value="Cat_transpt"/>
</dbReference>
<evidence type="ECO:0000256" key="4">
    <source>
        <dbReference type="ARBA" id="ARBA00022538"/>
    </source>
</evidence>
<feature type="compositionally biased region" description="Polar residues" evidence="11">
    <location>
        <begin position="865"/>
        <end position="886"/>
    </location>
</feature>
<evidence type="ECO:0000256" key="8">
    <source>
        <dbReference type="ARBA" id="ARBA00023065"/>
    </source>
</evidence>
<dbReference type="PANTHER" id="PTHR31064:SF30">
    <property type="entry name" value="HIGH-AFFINITY POTASSIUM TRANSPORT PROTEIN-RELATED"/>
    <property type="match status" value="1"/>
</dbReference>
<dbReference type="OMA" id="FQRAYPM"/>
<dbReference type="InParanoid" id="A8Q877"/>
<keyword evidence="3 10" id="KW-0813">Transport</keyword>
<accession>A8Q877</accession>
<evidence type="ECO:0000256" key="9">
    <source>
        <dbReference type="ARBA" id="ARBA00023136"/>
    </source>
</evidence>
<feature type="transmembrane region" description="Helical" evidence="10">
    <location>
        <begin position="558"/>
        <end position="584"/>
    </location>
</feature>
<comment type="caution">
    <text evidence="12">The sequence shown here is derived from an EMBL/GenBank/DDBJ whole genome shotgun (WGS) entry which is preliminary data.</text>
</comment>
<feature type="region of interest" description="Disordered" evidence="11">
    <location>
        <begin position="354"/>
        <end position="392"/>
    </location>
</feature>
<dbReference type="AlphaFoldDB" id="A8Q877"/>
<comment type="similarity">
    <text evidence="2 10">Belongs to the TrkH potassium transport family.</text>
</comment>
<feature type="transmembrane region" description="Helical" evidence="10">
    <location>
        <begin position="478"/>
        <end position="506"/>
    </location>
</feature>
<dbReference type="GO" id="GO:1990573">
    <property type="term" value="P:potassium ion import across plasma membrane"/>
    <property type="evidence" value="ECO:0007669"/>
    <property type="project" value="TreeGrafter"/>
</dbReference>
<evidence type="ECO:0000256" key="10">
    <source>
        <dbReference type="PIRNR" id="PIRNR002450"/>
    </source>
</evidence>
<proteinExistence type="inferred from homology"/>
<dbReference type="PIRSF" id="PIRSF002450">
    <property type="entry name" value="K+_transpter_TRK"/>
    <property type="match status" value="1"/>
</dbReference>
<feature type="transmembrane region" description="Helical" evidence="10">
    <location>
        <begin position="92"/>
        <end position="113"/>
    </location>
</feature>
<evidence type="ECO:0000256" key="6">
    <source>
        <dbReference type="ARBA" id="ARBA00022958"/>
    </source>
</evidence>
<feature type="compositionally biased region" description="Basic and acidic residues" evidence="11">
    <location>
        <begin position="846"/>
        <end position="859"/>
    </location>
</feature>
<sequence length="916" mass="103859">MRPRSWRKDVRSSWNRCLASVIRFADVYMNYFRVHMLYFVFMTLFWSAIMYASNPKDHYVPYTDCLFLCASAVTVTGLVTVPVSQLTLWQQIILFCLASCGNLVIVSTTTVLVRRHWFAKRFHKELERSFTLRKQVEDVHAREVEERTQEIKRLRRFFHLRTQDSMQDHRRQPFTSRKQPPHKLHAGMVHRVQGPAVQVNPTGQHTTRVDHVEVPESAGATGILSGSTAPESAASALHGRLDAGKLFRSSSLRHSIDDLFRARPLTKSATHGGPDDEQPMKRRRFSFNDMSSRYYKASDVASGARLPRVQTVDPASIHHDTSSLKSLRVRPAMRMPQHAHTWAFGDASEKHLHADMSDDENDDDDDDDTRGPKDLRSLPGHALHRTMTQKRDTGLGGFPNVLDFAVSLVESSHLRQRMHVPTVRTMTTMQPALSGDDSARDTRFAPYLTFDATVTGNSHFRNLTGAQRRELGGVEYRALNLLAWLIPVYWLTIVCITIVFTAPYLASGPGAQYREALQKQPKPPHNSTWFWIFQTVSSVTNLGMSLRDDSLTGTMSKAYMVLIPQMILIVVGNTGFPVMLRFVIWCMSRCVSRRSKMYETLMFLLDHPRRCFLYLFPSQNTWLLFAVLLILTLVDWFLLMICDLNLRHGFASNGTWVLASLFQSVSTRSSGFQTFTVSQLSPAEQLLEVLMMYIAAFPLMMTMRSTNVYEDRSLFVEETNEDAKSEKLEPDSQAIWGRFLGTHIRNQLAYDLWWVMLALWVVLLCEKGKIDSAEFSNMSVFGIIYELMSAYGTVGMSYGATSKSASLAGDMSVLSKLVITAVMIRGRHRNLPSAVDRAVMLPHDLHHHDNVQDVKRDDPVDSMNKVPSRTSSVHEQATDTPASTSEAGMPPRLHTHFVDEPIIMNDGPTVESPKSM</sequence>
<reference evidence="12 13" key="1">
    <citation type="journal article" date="2007" name="Proc. Natl. Acad. Sci. U.S.A.">
        <title>Dandruff-associated Malassezia genomes reveal convergent and divergent virulence traits shared with plant and human fungal pathogens.</title>
        <authorList>
            <person name="Xu J."/>
            <person name="Saunders C.W."/>
            <person name="Hu P."/>
            <person name="Grant R.A."/>
            <person name="Boekhout T."/>
            <person name="Kuramae E.E."/>
            <person name="Kronstad J.W."/>
            <person name="Deangelis Y.M."/>
            <person name="Reeder N.L."/>
            <person name="Johnstone K.R."/>
            <person name="Leland M."/>
            <person name="Fieno A.M."/>
            <person name="Begley W.M."/>
            <person name="Sun Y."/>
            <person name="Lacey M.P."/>
            <person name="Chaudhary T."/>
            <person name="Keough T."/>
            <person name="Chu L."/>
            <person name="Sears R."/>
            <person name="Yuan B."/>
            <person name="Dawson T.L.Jr."/>
        </authorList>
    </citation>
    <scope>NUCLEOTIDE SEQUENCE [LARGE SCALE GENOMIC DNA]</scope>
    <source>
        <strain evidence="13">ATCC MYA-4612 / CBS 7966</strain>
    </source>
</reference>
<dbReference type="InterPro" id="IPR004773">
    <property type="entry name" value="K/Na_transp_Trk1/HKT1"/>
</dbReference>
<dbReference type="FunCoup" id="A8Q877">
    <property type="interactions" value="39"/>
</dbReference>
<organism evidence="12 13">
    <name type="scientific">Malassezia globosa (strain ATCC MYA-4612 / CBS 7966)</name>
    <name type="common">Dandruff-associated fungus</name>
    <dbReference type="NCBI Taxonomy" id="425265"/>
    <lineage>
        <taxon>Eukaryota</taxon>
        <taxon>Fungi</taxon>
        <taxon>Dikarya</taxon>
        <taxon>Basidiomycota</taxon>
        <taxon>Ustilaginomycotina</taxon>
        <taxon>Malasseziomycetes</taxon>
        <taxon>Malasseziales</taxon>
        <taxon>Malasseziaceae</taxon>
        <taxon>Malassezia</taxon>
    </lineage>
</organism>
<feature type="compositionally biased region" description="Acidic residues" evidence="11">
    <location>
        <begin position="357"/>
        <end position="368"/>
    </location>
</feature>
<dbReference type="GO" id="GO:0140107">
    <property type="term" value="F:high-affinity potassium ion transmembrane transporter activity"/>
    <property type="evidence" value="ECO:0007669"/>
    <property type="project" value="TreeGrafter"/>
</dbReference>
<keyword evidence="6 10" id="KW-0630">Potassium</keyword>
<evidence type="ECO:0000256" key="3">
    <source>
        <dbReference type="ARBA" id="ARBA00022448"/>
    </source>
</evidence>
<dbReference type="OrthoDB" id="9999863at2759"/>
<keyword evidence="7 10" id="KW-1133">Transmembrane helix</keyword>
<keyword evidence="5 10" id="KW-0812">Transmembrane</keyword>
<evidence type="ECO:0000313" key="13">
    <source>
        <dbReference type="Proteomes" id="UP000008837"/>
    </source>
</evidence>
<dbReference type="EMBL" id="AAYY01000011">
    <property type="protein sequence ID" value="EDP42461.1"/>
    <property type="molecule type" value="Genomic_DNA"/>
</dbReference>
<feature type="transmembrane region" description="Helical" evidence="10">
    <location>
        <begin position="36"/>
        <end position="53"/>
    </location>
</feature>
<evidence type="ECO:0000256" key="5">
    <source>
        <dbReference type="ARBA" id="ARBA00022692"/>
    </source>
</evidence>